<evidence type="ECO:0000256" key="2">
    <source>
        <dbReference type="ARBA" id="ARBA00022737"/>
    </source>
</evidence>
<dbReference type="EMBL" id="HBNS01031516">
    <property type="protein sequence ID" value="CAE4625901.1"/>
    <property type="molecule type" value="Transcribed_RNA"/>
</dbReference>
<accession>A0A7S4RV35</accession>
<dbReference type="InterPro" id="IPR015943">
    <property type="entry name" value="WD40/YVTN_repeat-like_dom_sf"/>
</dbReference>
<protein>
    <recommendedName>
        <fullName evidence="6">WD40 repeat-like protein</fullName>
    </recommendedName>
</protein>
<dbReference type="InterPro" id="IPR020472">
    <property type="entry name" value="WD40_PAC1"/>
</dbReference>
<feature type="compositionally biased region" description="Polar residues" evidence="4">
    <location>
        <begin position="457"/>
        <end position="478"/>
    </location>
</feature>
<feature type="repeat" description="WD" evidence="3">
    <location>
        <begin position="534"/>
        <end position="563"/>
    </location>
</feature>
<feature type="region of interest" description="Disordered" evidence="4">
    <location>
        <begin position="413"/>
        <end position="432"/>
    </location>
</feature>
<dbReference type="InterPro" id="IPR036322">
    <property type="entry name" value="WD40_repeat_dom_sf"/>
</dbReference>
<dbReference type="SMART" id="SM00320">
    <property type="entry name" value="WD40"/>
    <property type="match status" value="5"/>
</dbReference>
<evidence type="ECO:0008006" key="6">
    <source>
        <dbReference type="Google" id="ProtNLM"/>
    </source>
</evidence>
<proteinExistence type="predicted"/>
<feature type="compositionally biased region" description="Low complexity" evidence="4">
    <location>
        <begin position="79"/>
        <end position="94"/>
    </location>
</feature>
<sequence length="663" mass="72894">MCVVVVPLQKMTTTTTMKKPSIPKNHPKRCEAKKIISGFKNKMKKGVGKVKSVKHKMGKHKEEDGAEGSARLQPLLVDTTAPASSPPTGSSSPKKSIKTLQASPKRGKRTIKSPTSAVDSLPSNSLQVKCHHKPSSTTDFNPMLLITSIPKAHNGPIWCMAFSPGIHSNDTNGANGHSKYLASGGEDGVICIWAVAPNSERIHEKSEQFWKQEEDEKEVMVDMEGMEGSPSSPMADKPTTSGNGPEMGTDVQIISSKPIRRYTDHTEHVIDFSWSATNFLLSASLDKTVRLWHVSRPGCLQIFQHADLVTSVAFHPRDDGYFLSGGSDKKLRVWSILDGRVRDWAQAPEMITAARYTPDAKFVVAGLLHGQVYFYDVDGLKYYTQISCKNRSGSQKEGKKVTGLTFMRGAEYDGISSKSQPSGGERASRESMMAGSISISTNSLVGTHATSMIKGPDNSTALTPRSSIRATSYENSPPVSKLKYRSRQSKIIYRDKMLVTTNDSRLRLFGLDDFCMIRKYKGLVNMQMQIRARFNETGNFIVSGSESGNVYIWNTSSKNEPLHLKVSGLNNYDRSKSYESFEASRASLPIVTDTVFVPSMGLKEALISSKLFPSLLSMDNVKHDMSSAAIITSDYEGTIRVFVRKSCIDAVYYAAGPEGFVDS</sequence>
<dbReference type="PANTHER" id="PTHR14221:SF0">
    <property type="entry name" value="WD REPEAT-CONTAINING PROTEIN 44"/>
    <property type="match status" value="1"/>
</dbReference>
<organism evidence="5">
    <name type="scientific">Ditylum brightwellii</name>
    <dbReference type="NCBI Taxonomy" id="49249"/>
    <lineage>
        <taxon>Eukaryota</taxon>
        <taxon>Sar</taxon>
        <taxon>Stramenopiles</taxon>
        <taxon>Ochrophyta</taxon>
        <taxon>Bacillariophyta</taxon>
        <taxon>Mediophyceae</taxon>
        <taxon>Lithodesmiophycidae</taxon>
        <taxon>Lithodesmiales</taxon>
        <taxon>Lithodesmiaceae</taxon>
        <taxon>Ditylum</taxon>
    </lineage>
</organism>
<dbReference type="PRINTS" id="PR00320">
    <property type="entry name" value="GPROTEINBRPT"/>
</dbReference>
<feature type="compositionally biased region" description="Basic residues" evidence="4">
    <location>
        <begin position="47"/>
        <end position="59"/>
    </location>
</feature>
<dbReference type="InterPro" id="IPR040324">
    <property type="entry name" value="WDR44/Dgr2"/>
</dbReference>
<feature type="repeat" description="WD" evidence="3">
    <location>
        <begin position="302"/>
        <end position="336"/>
    </location>
</feature>
<evidence type="ECO:0000256" key="1">
    <source>
        <dbReference type="ARBA" id="ARBA00022574"/>
    </source>
</evidence>
<evidence type="ECO:0000256" key="3">
    <source>
        <dbReference type="PROSITE-ProRule" id="PRU00221"/>
    </source>
</evidence>
<gene>
    <name evidence="5" type="ORF">DBRI00130_LOCUS24715</name>
</gene>
<name>A0A7S4RV35_9STRA</name>
<dbReference type="AlphaFoldDB" id="A0A7S4RV35"/>
<reference evidence="5" key="1">
    <citation type="submission" date="2021-01" db="EMBL/GenBank/DDBJ databases">
        <authorList>
            <person name="Corre E."/>
            <person name="Pelletier E."/>
            <person name="Niang G."/>
            <person name="Scheremetjew M."/>
            <person name="Finn R."/>
            <person name="Kale V."/>
            <person name="Holt S."/>
            <person name="Cochrane G."/>
            <person name="Meng A."/>
            <person name="Brown T."/>
            <person name="Cohen L."/>
        </authorList>
    </citation>
    <scope>NUCLEOTIDE SEQUENCE</scope>
    <source>
        <strain evidence="5">GSO104</strain>
    </source>
</reference>
<dbReference type="Pfam" id="PF00400">
    <property type="entry name" value="WD40"/>
    <property type="match status" value="4"/>
</dbReference>
<dbReference type="PROSITE" id="PS50294">
    <property type="entry name" value="WD_REPEATS_REGION"/>
    <property type="match status" value="2"/>
</dbReference>
<feature type="compositionally biased region" description="Polar residues" evidence="4">
    <location>
        <begin position="112"/>
        <end position="127"/>
    </location>
</feature>
<dbReference type="InterPro" id="IPR001680">
    <property type="entry name" value="WD40_rpt"/>
</dbReference>
<evidence type="ECO:0000256" key="4">
    <source>
        <dbReference type="SAM" id="MobiDB-lite"/>
    </source>
</evidence>
<evidence type="ECO:0000313" key="5">
    <source>
        <dbReference type="EMBL" id="CAE4625901.1"/>
    </source>
</evidence>
<feature type="region of interest" description="Disordered" evidence="4">
    <location>
        <begin position="450"/>
        <end position="480"/>
    </location>
</feature>
<feature type="region of interest" description="Disordered" evidence="4">
    <location>
        <begin position="224"/>
        <end position="249"/>
    </location>
</feature>
<dbReference type="SUPFAM" id="SSF50978">
    <property type="entry name" value="WD40 repeat-like"/>
    <property type="match status" value="1"/>
</dbReference>
<keyword evidence="1 3" id="KW-0853">WD repeat</keyword>
<feature type="repeat" description="WD" evidence="3">
    <location>
        <begin position="262"/>
        <end position="302"/>
    </location>
</feature>
<dbReference type="Gene3D" id="2.130.10.10">
    <property type="entry name" value="YVTN repeat-like/Quinoprotein amine dehydrogenase"/>
    <property type="match status" value="1"/>
</dbReference>
<feature type="region of interest" description="Disordered" evidence="4">
    <location>
        <begin position="47"/>
        <end position="134"/>
    </location>
</feature>
<keyword evidence="2" id="KW-0677">Repeat</keyword>
<dbReference type="PANTHER" id="PTHR14221">
    <property type="entry name" value="WD REPEAT DOMAIN 44"/>
    <property type="match status" value="1"/>
</dbReference>
<dbReference type="PROSITE" id="PS50082">
    <property type="entry name" value="WD_REPEATS_2"/>
    <property type="match status" value="3"/>
</dbReference>